<reference evidence="1 2" key="1">
    <citation type="submission" date="2014-04" db="EMBL/GenBank/DDBJ databases">
        <authorList>
            <consortium name="DOE Joint Genome Institute"/>
            <person name="Kuo A."/>
            <person name="Martino E."/>
            <person name="Perotto S."/>
            <person name="Kohler A."/>
            <person name="Nagy L.G."/>
            <person name="Floudas D."/>
            <person name="Copeland A."/>
            <person name="Barry K.W."/>
            <person name="Cichocki N."/>
            <person name="Veneault-Fourrey C."/>
            <person name="LaButti K."/>
            <person name="Lindquist E.A."/>
            <person name="Lipzen A."/>
            <person name="Lundell T."/>
            <person name="Morin E."/>
            <person name="Murat C."/>
            <person name="Sun H."/>
            <person name="Tunlid A."/>
            <person name="Henrissat B."/>
            <person name="Grigoriev I.V."/>
            <person name="Hibbett D.S."/>
            <person name="Martin F."/>
            <person name="Nordberg H.P."/>
            <person name="Cantor M.N."/>
            <person name="Hua S.X."/>
        </authorList>
    </citation>
    <scope>NUCLEOTIDE SEQUENCE [LARGE SCALE GENOMIC DNA]</scope>
    <source>
        <strain evidence="1 2">Zn</strain>
    </source>
</reference>
<proteinExistence type="predicted"/>
<evidence type="ECO:0000313" key="2">
    <source>
        <dbReference type="Proteomes" id="UP000054321"/>
    </source>
</evidence>
<name>A0A0C3GRT6_OIDMZ</name>
<keyword evidence="2" id="KW-1185">Reference proteome</keyword>
<dbReference type="HOGENOM" id="CLU_2264499_0_0_1"/>
<protein>
    <submittedName>
        <fullName evidence="1">Uncharacterized protein</fullName>
    </submittedName>
</protein>
<dbReference type="AlphaFoldDB" id="A0A0C3GRT6"/>
<dbReference type="Proteomes" id="UP000054321">
    <property type="component" value="Unassembled WGS sequence"/>
</dbReference>
<evidence type="ECO:0000313" key="1">
    <source>
        <dbReference type="EMBL" id="KIM98770.1"/>
    </source>
</evidence>
<sequence length="103" mass="11025">MIIDSPMNILDSDKDPEFGELFADDLAVELWVEVGLVVDDKVGPVVDGEVEPALDGEVELIVDGEVEPPVDGEVGLVVDEGIVFVADEMLEDELEVVVPAASY</sequence>
<organism evidence="1 2">
    <name type="scientific">Oidiodendron maius (strain Zn)</name>
    <dbReference type="NCBI Taxonomy" id="913774"/>
    <lineage>
        <taxon>Eukaryota</taxon>
        <taxon>Fungi</taxon>
        <taxon>Dikarya</taxon>
        <taxon>Ascomycota</taxon>
        <taxon>Pezizomycotina</taxon>
        <taxon>Leotiomycetes</taxon>
        <taxon>Leotiomycetes incertae sedis</taxon>
        <taxon>Myxotrichaceae</taxon>
        <taxon>Oidiodendron</taxon>
    </lineage>
</organism>
<accession>A0A0C3GRT6</accession>
<dbReference type="EMBL" id="KN832880">
    <property type="protein sequence ID" value="KIM98770.1"/>
    <property type="molecule type" value="Genomic_DNA"/>
</dbReference>
<gene>
    <name evidence="1" type="ORF">OIDMADRAFT_31535</name>
</gene>
<dbReference type="InParanoid" id="A0A0C3GRT6"/>
<reference evidence="2" key="2">
    <citation type="submission" date="2015-01" db="EMBL/GenBank/DDBJ databases">
        <title>Evolutionary Origins and Diversification of the Mycorrhizal Mutualists.</title>
        <authorList>
            <consortium name="DOE Joint Genome Institute"/>
            <consortium name="Mycorrhizal Genomics Consortium"/>
            <person name="Kohler A."/>
            <person name="Kuo A."/>
            <person name="Nagy L.G."/>
            <person name="Floudas D."/>
            <person name="Copeland A."/>
            <person name="Barry K.W."/>
            <person name="Cichocki N."/>
            <person name="Veneault-Fourrey C."/>
            <person name="LaButti K."/>
            <person name="Lindquist E.A."/>
            <person name="Lipzen A."/>
            <person name="Lundell T."/>
            <person name="Morin E."/>
            <person name="Murat C."/>
            <person name="Riley R."/>
            <person name="Ohm R."/>
            <person name="Sun H."/>
            <person name="Tunlid A."/>
            <person name="Henrissat B."/>
            <person name="Grigoriev I.V."/>
            <person name="Hibbett D.S."/>
            <person name="Martin F."/>
        </authorList>
    </citation>
    <scope>NUCLEOTIDE SEQUENCE [LARGE SCALE GENOMIC DNA]</scope>
    <source>
        <strain evidence="2">Zn</strain>
    </source>
</reference>